<proteinExistence type="predicted"/>
<keyword evidence="2" id="KW-1185">Reference proteome</keyword>
<gene>
    <name evidence="1" type="ORF">HTZ84_22325</name>
</gene>
<comment type="caution">
    <text evidence="1">The sequence shown here is derived from an EMBL/GenBank/DDBJ whole genome shotgun (WGS) entry which is preliminary data.</text>
</comment>
<evidence type="ECO:0000313" key="1">
    <source>
        <dbReference type="EMBL" id="NUC75004.1"/>
    </source>
</evidence>
<dbReference type="Proteomes" id="UP001016761">
    <property type="component" value="Unassembled WGS sequence"/>
</dbReference>
<dbReference type="EMBL" id="JABUQZ010000003">
    <property type="protein sequence ID" value="NUC75004.1"/>
    <property type="molecule type" value="Genomic_DNA"/>
</dbReference>
<dbReference type="RefSeq" id="WP_174682842.1">
    <property type="nucleotide sequence ID" value="NZ_JABUQZ010000003.1"/>
</dbReference>
<organism evidence="1 2">
    <name type="scientific">Haloterrigena gelatinilytica</name>
    <dbReference type="NCBI Taxonomy" id="2741724"/>
    <lineage>
        <taxon>Archaea</taxon>
        <taxon>Methanobacteriati</taxon>
        <taxon>Methanobacteriota</taxon>
        <taxon>Stenosarchaea group</taxon>
        <taxon>Halobacteria</taxon>
        <taxon>Halobacteriales</taxon>
        <taxon>Natrialbaceae</taxon>
        <taxon>Haloterrigena</taxon>
    </lineage>
</organism>
<accession>A0ABX2LIL0</accession>
<evidence type="ECO:0000313" key="2">
    <source>
        <dbReference type="Proteomes" id="UP001016761"/>
    </source>
</evidence>
<protein>
    <submittedName>
        <fullName evidence="1">Uncharacterized protein</fullName>
    </submittedName>
</protein>
<reference evidence="1 2" key="1">
    <citation type="submission" date="2020-06" db="EMBL/GenBank/DDBJ databases">
        <title>Haloterrigena sp. nov., an extremely halophilic archaeon isolated from a saline sediment.</title>
        <authorList>
            <person name="Liu B.-B."/>
        </authorList>
    </citation>
    <scope>NUCLEOTIDE SEQUENCE [LARGE SCALE GENOMIC DNA]</scope>
    <source>
        <strain evidence="1 2">SYSU A558-1</strain>
    </source>
</reference>
<sequence>MSDLLTCQFCECQITENIGLEDRDKKLQNYMDHVSEGHPDMGFVLDDERTLRTATERSD</sequence>
<name>A0ABX2LIL0_9EURY</name>